<dbReference type="InterPro" id="IPR044855">
    <property type="entry name" value="CoA-Trfase_III_dom3_sf"/>
</dbReference>
<dbReference type="RefSeq" id="WP_089220054.1">
    <property type="nucleotide sequence ID" value="NZ_FZOS01000014.1"/>
</dbReference>
<accession>A0A239GYY9</accession>
<name>A0A239GYY9_9SPHN</name>
<proteinExistence type="predicted"/>
<evidence type="ECO:0000313" key="1">
    <source>
        <dbReference type="EMBL" id="SNS73244.1"/>
    </source>
</evidence>
<evidence type="ECO:0000313" key="2">
    <source>
        <dbReference type="Proteomes" id="UP000198281"/>
    </source>
</evidence>
<dbReference type="InterPro" id="IPR050509">
    <property type="entry name" value="CoA-transferase_III"/>
</dbReference>
<dbReference type="Gene3D" id="3.30.1540.10">
    <property type="entry name" value="formyl-coa transferase, domain 3"/>
    <property type="match status" value="1"/>
</dbReference>
<dbReference type="OrthoDB" id="7208981at2"/>
<dbReference type="EMBL" id="FZOS01000014">
    <property type="protein sequence ID" value="SNS73244.1"/>
    <property type="molecule type" value="Genomic_DNA"/>
</dbReference>
<keyword evidence="1" id="KW-0808">Transferase</keyword>
<gene>
    <name evidence="1" type="ORF">SAMN06295912_11411</name>
</gene>
<dbReference type="AlphaFoldDB" id="A0A239GYY9"/>
<dbReference type="Gene3D" id="3.40.50.10540">
    <property type="entry name" value="Crotonobetainyl-coa:carnitine coa-transferase, domain 1"/>
    <property type="match status" value="3"/>
</dbReference>
<reference evidence="2" key="1">
    <citation type="submission" date="2017-06" db="EMBL/GenBank/DDBJ databases">
        <authorList>
            <person name="Varghese N."/>
            <person name="Submissions S."/>
        </authorList>
    </citation>
    <scope>NUCLEOTIDE SEQUENCE [LARGE SCALE GENOMIC DNA]</scope>
    <source>
        <strain evidence="2">LNB2</strain>
    </source>
</reference>
<organism evidence="1 2">
    <name type="scientific">Edaphosphingomonas laterariae</name>
    <dbReference type="NCBI Taxonomy" id="861865"/>
    <lineage>
        <taxon>Bacteria</taxon>
        <taxon>Pseudomonadati</taxon>
        <taxon>Pseudomonadota</taxon>
        <taxon>Alphaproteobacteria</taxon>
        <taxon>Sphingomonadales</taxon>
        <taxon>Rhizorhabdaceae</taxon>
        <taxon>Edaphosphingomonas</taxon>
    </lineage>
</organism>
<dbReference type="InterPro" id="IPR003673">
    <property type="entry name" value="CoA-Trfase_fam_III"/>
</dbReference>
<dbReference type="Proteomes" id="UP000198281">
    <property type="component" value="Unassembled WGS sequence"/>
</dbReference>
<dbReference type="PANTHER" id="PTHR48228:SF5">
    <property type="entry name" value="ALPHA-METHYLACYL-COA RACEMASE"/>
    <property type="match status" value="1"/>
</dbReference>
<dbReference type="SUPFAM" id="SSF89796">
    <property type="entry name" value="CoA-transferase family III (CaiB/BaiF)"/>
    <property type="match status" value="2"/>
</dbReference>
<protein>
    <submittedName>
        <fullName evidence="1">Crotonobetainyl-CoA:carnitine CoA-transferase CaiB</fullName>
    </submittedName>
</protein>
<dbReference type="Pfam" id="PF02515">
    <property type="entry name" value="CoA_transf_3"/>
    <property type="match status" value="2"/>
</dbReference>
<sequence length="816" mass="86634">MTGVLEGLKVLDLTRGIAGAMATMLLTDHGGTVTRIEQAGADPGEDVLQGGRIWHRGKASAVFDFHDPDDLETIRRLAIAADILVEDFAPGQSAEYGLEPAALAAANPRLIHVSITGYGPDTADAERPAIDALVQARLGLMHEARGWDGGSIQRVIGRDADPSGVKPVPDAIRTGSARSGPIFSASPAPSVSAAYLAVLGASAALRARELCGLGQHVATSLMQGAILYQSCGWQRPERPDAPGYMLPALDRRQGWGIVKTADRWVCTWTNPPDWAIAAAQGDELVRPDPEEVKARVMARNGAAGRTAGMPSLDNQLAALAEAAPYYAKFPAADWARLAAECDSCVQPIRPAEEALLDPLLIADGSVAIVEDEELGPLHQAGILFRLHDCPVRLKAPARPRGADTRAVQMIAGTAMPPPVQPMKADLSRGPLTGIRVVDLGLAVAGPWGAQLLGDLGADVIKIDGSRQGFWMPTSMALAMNRTKRSARIELKDAEGYAAVRRLIDGADVVIHNMRKGVAERLGVDYATLKATNPGLIYCHTRGFEDGPRAGLIGHDQAANSLGGSVWEDGGMDNGGRPFFGALTGGDLGNGYFAAIAITLALYHRQRTGRGQMVDTSILNASLFNNSRVFTTPEGRRFDRPRLDADQLGLSALYRLYRAADGWLCLAVLSDAHWQALTRAIPGLASDPRFATAGLRADNDAILANRLADWFVDQPSDTAFARLDAAGVPCEIADAEYSRRIFDDADLMARGWVARTEGHPTLGTLDLFGIGLDFSRTPIRPGGAPPTFGQQTREILAEAGLDQGAIDGLYARSAAGG</sequence>
<keyword evidence="2" id="KW-1185">Reference proteome</keyword>
<dbReference type="GO" id="GO:0016740">
    <property type="term" value="F:transferase activity"/>
    <property type="evidence" value="ECO:0007669"/>
    <property type="project" value="UniProtKB-KW"/>
</dbReference>
<dbReference type="PANTHER" id="PTHR48228">
    <property type="entry name" value="SUCCINYL-COA--D-CITRAMALATE COA-TRANSFERASE"/>
    <property type="match status" value="1"/>
</dbReference>
<dbReference type="InterPro" id="IPR023606">
    <property type="entry name" value="CoA-Trfase_III_dom_1_sf"/>
</dbReference>